<dbReference type="EMBL" id="CAJVPP010004047">
    <property type="protein sequence ID" value="CAG8642659.1"/>
    <property type="molecule type" value="Genomic_DNA"/>
</dbReference>
<organism evidence="3 4">
    <name type="scientific">Funneliformis mosseae</name>
    <name type="common">Endomycorrhizal fungus</name>
    <name type="synonym">Glomus mosseae</name>
    <dbReference type="NCBI Taxonomy" id="27381"/>
    <lineage>
        <taxon>Eukaryota</taxon>
        <taxon>Fungi</taxon>
        <taxon>Fungi incertae sedis</taxon>
        <taxon>Mucoromycota</taxon>
        <taxon>Glomeromycotina</taxon>
        <taxon>Glomeromycetes</taxon>
        <taxon>Glomerales</taxon>
        <taxon>Glomeraceae</taxon>
        <taxon>Funneliformis</taxon>
    </lineage>
</organism>
<keyword evidence="2" id="KW-0732">Signal</keyword>
<feature type="transmembrane region" description="Helical" evidence="1">
    <location>
        <begin position="704"/>
        <end position="724"/>
    </location>
</feature>
<evidence type="ECO:0000256" key="2">
    <source>
        <dbReference type="SAM" id="SignalP"/>
    </source>
</evidence>
<evidence type="ECO:0000256" key="1">
    <source>
        <dbReference type="SAM" id="Phobius"/>
    </source>
</evidence>
<feature type="transmembrane region" description="Helical" evidence="1">
    <location>
        <begin position="736"/>
        <end position="754"/>
    </location>
</feature>
<keyword evidence="1" id="KW-0472">Membrane</keyword>
<evidence type="ECO:0000313" key="3">
    <source>
        <dbReference type="EMBL" id="CAG8642659.1"/>
    </source>
</evidence>
<evidence type="ECO:0000313" key="4">
    <source>
        <dbReference type="Proteomes" id="UP000789375"/>
    </source>
</evidence>
<sequence>MNFSNNPQINTIVFLIFILILCFPNSIAEFIYTESNQTEASKLETYKDRTILVRVVKQIGNGCREPELRLRIIYENGTVTPLNISQEELGIPVWNFCRVEMGYHRIKGSYALRIYSWIPNYVLITYMNGTSYNDQENMSVFAKLISWSGKVIGDEYVGPAYIVNGIIQYPIETHFDRVQPERGFFYADFLSGTNFIYWVHFSAPDENGIITRLKDGTITLKNMLYGSFFYTIPTLGGGDFGIVIVNSTISYEIPVDDNLDPLHKQLQTYAIFISSTNYEQRGPYLLHNFGATPALSLRELTCGIDYYELKYNCFLVVRTNLTERSHFLTKITFTVDGSKTFDQTYENNEINSLDVHEIYMESLYYGGYLLILHRYNELNDQVEELNGYIFDMSANLHGPWPFGNPIIKPALGRRNGVLFTNNTLVTLNQNLNDSTWSIKSKPLTNFVELVPYKNPNIVSTDPPNNDPKTPLRKANITIFFKNEIVLSNGNITIFQYQDSELVLKQSHPGLHPNCILGDDHKSVTIKMLDSNFNIPSATYTVELSHEFFVDKLTRLAPLGLQAGDWIFTTEIKLEEYPDSLKVVLGLTEDASIYFKNLTKKDKVAFLNQMSIDLTETIPIEPTRFIPIQETQNHDRCNKVLISIRIRQRDDPFKLNGRTIIKDLDTLIKNKDITGISRFESSNMLDENFGSATGKSFSGSYEVEVGFFAAFFIIVLILHICAYSLEIWGNRGQNFIAFKTSLATVDIIFDVWFIAKYSCDIYAIFVASIIILVCSWTINFMCACIIVRDLPPGLNRVKCTLGFIIDVESIKLQYGNWNNITNKYTKYSYWYKFILQDLSQLIIQ</sequence>
<feature type="chain" id="PRO_5040133806" evidence="2">
    <location>
        <begin position="29"/>
        <end position="843"/>
    </location>
</feature>
<keyword evidence="4" id="KW-1185">Reference proteome</keyword>
<name>A0A9N9DJU1_FUNMO</name>
<comment type="caution">
    <text evidence="3">The sequence shown here is derived from an EMBL/GenBank/DDBJ whole genome shotgun (WGS) entry which is preliminary data.</text>
</comment>
<proteinExistence type="predicted"/>
<dbReference type="Proteomes" id="UP000789375">
    <property type="component" value="Unassembled WGS sequence"/>
</dbReference>
<protein>
    <submittedName>
        <fullName evidence="3">14250_t:CDS:1</fullName>
    </submittedName>
</protein>
<keyword evidence="1" id="KW-0812">Transmembrane</keyword>
<accession>A0A9N9DJU1</accession>
<feature type="non-terminal residue" evidence="3">
    <location>
        <position position="843"/>
    </location>
</feature>
<keyword evidence="1" id="KW-1133">Transmembrane helix</keyword>
<feature type="signal peptide" evidence="2">
    <location>
        <begin position="1"/>
        <end position="28"/>
    </location>
</feature>
<feature type="transmembrane region" description="Helical" evidence="1">
    <location>
        <begin position="760"/>
        <end position="786"/>
    </location>
</feature>
<gene>
    <name evidence="3" type="ORF">FMOSSE_LOCUS11069</name>
</gene>
<dbReference type="AlphaFoldDB" id="A0A9N9DJU1"/>
<reference evidence="3" key="1">
    <citation type="submission" date="2021-06" db="EMBL/GenBank/DDBJ databases">
        <authorList>
            <person name="Kallberg Y."/>
            <person name="Tangrot J."/>
            <person name="Rosling A."/>
        </authorList>
    </citation>
    <scope>NUCLEOTIDE SEQUENCE</scope>
    <source>
        <strain evidence="3">87-6 pot B 2015</strain>
    </source>
</reference>